<dbReference type="InterPro" id="IPR002477">
    <property type="entry name" value="Peptidoglycan-bd-like"/>
</dbReference>
<gene>
    <name evidence="2" type="ORF">D3879_09985</name>
</gene>
<dbReference type="Proteomes" id="UP000284021">
    <property type="component" value="Unassembled WGS sequence"/>
</dbReference>
<accession>A0A418XM87</accession>
<reference evidence="2 3" key="1">
    <citation type="submission" date="2018-09" db="EMBL/GenBank/DDBJ databases">
        <authorList>
            <person name="Zhu H."/>
        </authorList>
    </citation>
    <scope>NUCLEOTIDE SEQUENCE [LARGE SCALE GENOMIC DNA]</scope>
    <source>
        <strain evidence="2 3">K1S02-6</strain>
    </source>
</reference>
<dbReference type="EMBL" id="QYUR01000002">
    <property type="protein sequence ID" value="RJG13546.1"/>
    <property type="molecule type" value="Genomic_DNA"/>
</dbReference>
<dbReference type="OrthoDB" id="647021at2"/>
<comment type="caution">
    <text evidence="2">The sequence shown here is derived from an EMBL/GenBank/DDBJ whole genome shotgun (WGS) entry which is preliminary data.</text>
</comment>
<proteinExistence type="predicted"/>
<dbReference type="Pfam" id="PF01471">
    <property type="entry name" value="PG_binding_1"/>
    <property type="match status" value="1"/>
</dbReference>
<sequence>MRRMGEKAWIAAYVDAREDWLATHENEALHPTVYRMEAFKRLIQLDHWGLDLPLVVRGQEVSTATLNGTPLGCYDGPQPGSRALALQTSLAHGLDVRLVQLGLSGRGSDIKADGVCGQTSAARIKDFQQAHGLPPTGIVDAALIAQLLTRRGPTAERATPLAWPDPSNWQTEAAPASQMAPTHMELPTWPAQPTTPTTRSSTCAALLDQCMLRIMPSNDWMPQPSSI</sequence>
<dbReference type="Gene3D" id="1.20.141.10">
    <property type="entry name" value="Chitosanase, subunit A, domain 1"/>
    <property type="match status" value="1"/>
</dbReference>
<dbReference type="InterPro" id="IPR036365">
    <property type="entry name" value="PGBD-like_sf"/>
</dbReference>
<keyword evidence="3" id="KW-1185">Reference proteome</keyword>
<dbReference type="SUPFAM" id="SSF47090">
    <property type="entry name" value="PGBD-like"/>
    <property type="match status" value="1"/>
</dbReference>
<evidence type="ECO:0000313" key="2">
    <source>
        <dbReference type="EMBL" id="RJG13546.1"/>
    </source>
</evidence>
<dbReference type="Gene3D" id="1.10.101.10">
    <property type="entry name" value="PGBD-like superfamily/PGBD"/>
    <property type="match status" value="1"/>
</dbReference>
<evidence type="ECO:0000259" key="1">
    <source>
        <dbReference type="Pfam" id="PF01471"/>
    </source>
</evidence>
<protein>
    <submittedName>
        <fullName evidence="2">Peptidoglycan-binding protein</fullName>
    </submittedName>
</protein>
<organism evidence="2 3">
    <name type="scientific">Pseudomonas cavernicola</name>
    <dbReference type="NCBI Taxonomy" id="2320866"/>
    <lineage>
        <taxon>Bacteria</taxon>
        <taxon>Pseudomonadati</taxon>
        <taxon>Pseudomonadota</taxon>
        <taxon>Gammaproteobacteria</taxon>
        <taxon>Pseudomonadales</taxon>
        <taxon>Pseudomonadaceae</taxon>
        <taxon>Pseudomonas</taxon>
    </lineage>
</organism>
<name>A0A418XM87_9PSED</name>
<dbReference type="AlphaFoldDB" id="A0A418XM87"/>
<evidence type="ECO:0000313" key="3">
    <source>
        <dbReference type="Proteomes" id="UP000284021"/>
    </source>
</evidence>
<feature type="domain" description="Peptidoglycan binding-like" evidence="1">
    <location>
        <begin position="93"/>
        <end position="147"/>
    </location>
</feature>
<dbReference type="InterPro" id="IPR036366">
    <property type="entry name" value="PGBDSf"/>
</dbReference>